<dbReference type="STRING" id="28125.HMPREF3202_01291"/>
<dbReference type="AlphaFoldDB" id="A0A137SX61"/>
<evidence type="ECO:0000313" key="2">
    <source>
        <dbReference type="EMBL" id="KXO17034.1"/>
    </source>
</evidence>
<dbReference type="Pfam" id="PF05598">
    <property type="entry name" value="DUF772"/>
    <property type="match status" value="1"/>
</dbReference>
<feature type="domain" description="Transposase InsH N-terminal" evidence="1">
    <location>
        <begin position="21"/>
        <end position="68"/>
    </location>
</feature>
<gene>
    <name evidence="2" type="ORF">HMPREF3202_01291</name>
</gene>
<proteinExistence type="predicted"/>
<dbReference type="InterPro" id="IPR008490">
    <property type="entry name" value="Transposase_InsH_N"/>
</dbReference>
<reference evidence="2 3" key="1">
    <citation type="submission" date="2016-02" db="EMBL/GenBank/DDBJ databases">
        <authorList>
            <person name="Wen L."/>
            <person name="He K."/>
            <person name="Yang H."/>
        </authorList>
    </citation>
    <scope>NUCLEOTIDE SEQUENCE [LARGE SCALE GENOMIC DNA]</scope>
    <source>
        <strain evidence="2 3">GED7880</strain>
    </source>
</reference>
<comment type="caution">
    <text evidence="2">The sequence shown here is derived from an EMBL/GenBank/DDBJ whole genome shotgun (WGS) entry which is preliminary data.</text>
</comment>
<dbReference type="PATRIC" id="fig|28125.4.peg.1278"/>
<evidence type="ECO:0000259" key="1">
    <source>
        <dbReference type="Pfam" id="PF05598"/>
    </source>
</evidence>
<dbReference type="EMBL" id="LTAG01000054">
    <property type="protein sequence ID" value="KXO17034.1"/>
    <property type="molecule type" value="Genomic_DNA"/>
</dbReference>
<dbReference type="Proteomes" id="UP000070093">
    <property type="component" value="Unassembled WGS sequence"/>
</dbReference>
<sequence>MKQQLSSLNFADLLVGQRRVKQTFFSQIDKIIDWNPIRGIIEIAYTKGNKATGRPSYDSLVLFKIELLRT</sequence>
<accession>A0A137SX61</accession>
<organism evidence="2 3">
    <name type="scientific">Prevotella bivia</name>
    <dbReference type="NCBI Taxonomy" id="28125"/>
    <lineage>
        <taxon>Bacteria</taxon>
        <taxon>Pseudomonadati</taxon>
        <taxon>Bacteroidota</taxon>
        <taxon>Bacteroidia</taxon>
        <taxon>Bacteroidales</taxon>
        <taxon>Prevotellaceae</taxon>
        <taxon>Prevotella</taxon>
    </lineage>
</organism>
<protein>
    <recommendedName>
        <fullName evidence="1">Transposase InsH N-terminal domain-containing protein</fullName>
    </recommendedName>
</protein>
<name>A0A137SX61_9BACT</name>
<evidence type="ECO:0000313" key="3">
    <source>
        <dbReference type="Proteomes" id="UP000070093"/>
    </source>
</evidence>